<organism evidence="1 2">
    <name type="scientific">Solanum commersonii</name>
    <name type="common">Commerson's wild potato</name>
    <name type="synonym">Commerson's nightshade</name>
    <dbReference type="NCBI Taxonomy" id="4109"/>
    <lineage>
        <taxon>Eukaryota</taxon>
        <taxon>Viridiplantae</taxon>
        <taxon>Streptophyta</taxon>
        <taxon>Embryophyta</taxon>
        <taxon>Tracheophyta</taxon>
        <taxon>Spermatophyta</taxon>
        <taxon>Magnoliopsida</taxon>
        <taxon>eudicotyledons</taxon>
        <taxon>Gunneridae</taxon>
        <taxon>Pentapetalae</taxon>
        <taxon>asterids</taxon>
        <taxon>lamiids</taxon>
        <taxon>Solanales</taxon>
        <taxon>Solanaceae</taxon>
        <taxon>Solanoideae</taxon>
        <taxon>Solaneae</taxon>
        <taxon>Solanum</taxon>
    </lineage>
</organism>
<evidence type="ECO:0000313" key="1">
    <source>
        <dbReference type="EMBL" id="KAG5623934.1"/>
    </source>
</evidence>
<reference evidence="1 2" key="1">
    <citation type="submission" date="2020-09" db="EMBL/GenBank/DDBJ databases">
        <title>De no assembly of potato wild relative species, Solanum commersonii.</title>
        <authorList>
            <person name="Cho K."/>
        </authorList>
    </citation>
    <scope>NUCLEOTIDE SEQUENCE [LARGE SCALE GENOMIC DNA]</scope>
    <source>
        <strain evidence="1">LZ3.2</strain>
        <tissue evidence="1">Leaf</tissue>
    </source>
</reference>
<keyword evidence="2" id="KW-1185">Reference proteome</keyword>
<accession>A0A9J6AH22</accession>
<proteinExistence type="predicted"/>
<gene>
    <name evidence="1" type="ORF">H5410_009152</name>
</gene>
<evidence type="ECO:0000313" key="2">
    <source>
        <dbReference type="Proteomes" id="UP000824120"/>
    </source>
</evidence>
<comment type="caution">
    <text evidence="1">The sequence shown here is derived from an EMBL/GenBank/DDBJ whole genome shotgun (WGS) entry which is preliminary data.</text>
</comment>
<name>A0A9J6AH22_SOLCO</name>
<dbReference type="AlphaFoldDB" id="A0A9J6AH22"/>
<dbReference type="EMBL" id="JACXVP010000002">
    <property type="protein sequence ID" value="KAG5623934.1"/>
    <property type="molecule type" value="Genomic_DNA"/>
</dbReference>
<sequence length="71" mass="7791">MLLLDVSTGLKPSSLLNSSYLMYWELGCLITIAINDIKVDLLFNCIIPLSVKSLGMHDGDKVGDKPKLVRA</sequence>
<dbReference type="Proteomes" id="UP000824120">
    <property type="component" value="Chromosome 2"/>
</dbReference>
<protein>
    <submittedName>
        <fullName evidence="1">Uncharacterized protein</fullName>
    </submittedName>
</protein>